<feature type="transmembrane region" description="Helical" evidence="6">
    <location>
        <begin position="297"/>
        <end position="315"/>
    </location>
</feature>
<keyword evidence="5 6" id="KW-0472">Membrane</keyword>
<sequence>MTAQEITGRSRPWTHRGVPPLVGSVTISSVGTEISGVALPLIAITVLQASDTWVAALEAAAYVCMLLFTLPIGLLADRLDRKRVLVSADLVCAATITAVPVLWALDLLNLGVVLAVAAVLGFFTTLHAVCAETIMPDVVPDGVLDSANGLLNTARSVSSVGGPGLGGLIVSALNVFAGLLVDAVSFLVSAVLLARVPVRPRAPVARERRGPRGIARDLAAGFTAVRSDERLLRLLATSTTSNLFATMAGTVEVLFLVRELRVAPWGVGAAYSVTAVGGVVGGLVFGRLRRRFGPVRVIVVSQLLLSAPVLLLPLATPGAGVAFYLVGWFWYALSSVVYATAVVTYRQRTVPRELLGRVGAVGRWFTGIAATAGAAGAAVLVGVWDVRTAVLVSSAGVYASGAWLLAGVFLSRADEHAPVDGGRAP</sequence>
<dbReference type="OrthoDB" id="145388at2"/>
<dbReference type="PANTHER" id="PTHR23513:SF6">
    <property type="entry name" value="MAJOR FACILITATOR SUPERFAMILY ASSOCIATED DOMAIN-CONTAINING PROTEIN"/>
    <property type="match status" value="1"/>
</dbReference>
<evidence type="ECO:0000259" key="7">
    <source>
        <dbReference type="PROSITE" id="PS50850"/>
    </source>
</evidence>
<dbReference type="AlphaFoldDB" id="A0A5Q0GQ54"/>
<feature type="transmembrane region" description="Helical" evidence="6">
    <location>
        <begin position="321"/>
        <end position="343"/>
    </location>
</feature>
<evidence type="ECO:0000256" key="5">
    <source>
        <dbReference type="ARBA" id="ARBA00023136"/>
    </source>
</evidence>
<dbReference type="CDD" id="cd06173">
    <property type="entry name" value="MFS_MefA_like"/>
    <property type="match status" value="1"/>
</dbReference>
<keyword evidence="2" id="KW-1003">Cell membrane</keyword>
<accession>A0A5Q0GQ54</accession>
<evidence type="ECO:0000313" key="8">
    <source>
        <dbReference type="EMBL" id="QFZ16217.1"/>
    </source>
</evidence>
<evidence type="ECO:0000256" key="4">
    <source>
        <dbReference type="ARBA" id="ARBA00022989"/>
    </source>
</evidence>
<reference evidence="9" key="1">
    <citation type="journal article" date="2021" name="Curr. Microbiol.">
        <title>Complete genome of nocamycin-producing strain Saccharothrix syringae NRRL B-16468 reveals the biosynthetic potential for secondary metabolites.</title>
        <authorList>
            <person name="Mo X."/>
            <person name="Yang S."/>
        </authorList>
    </citation>
    <scope>NUCLEOTIDE SEQUENCE [LARGE SCALE GENOMIC DNA]</scope>
    <source>
        <strain evidence="9">ATCC 51364 / DSM 43886 / JCM 6844 / KCTC 9398 / NBRC 14523 / NRRL B-16468 / INA 2240</strain>
    </source>
</reference>
<keyword evidence="9" id="KW-1185">Reference proteome</keyword>
<dbReference type="SUPFAM" id="SSF103473">
    <property type="entry name" value="MFS general substrate transporter"/>
    <property type="match status" value="1"/>
</dbReference>
<feature type="transmembrane region" description="Helical" evidence="6">
    <location>
        <begin position="21"/>
        <end position="47"/>
    </location>
</feature>
<organism evidence="8 9">
    <name type="scientific">Saccharothrix syringae</name>
    <name type="common">Nocardiopsis syringae</name>
    <dbReference type="NCBI Taxonomy" id="103733"/>
    <lineage>
        <taxon>Bacteria</taxon>
        <taxon>Bacillati</taxon>
        <taxon>Actinomycetota</taxon>
        <taxon>Actinomycetes</taxon>
        <taxon>Pseudonocardiales</taxon>
        <taxon>Pseudonocardiaceae</taxon>
        <taxon>Saccharothrix</taxon>
    </lineage>
</organism>
<feature type="transmembrane region" description="Helical" evidence="6">
    <location>
        <begin position="234"/>
        <end position="257"/>
    </location>
</feature>
<feature type="transmembrane region" description="Helical" evidence="6">
    <location>
        <begin position="263"/>
        <end position="285"/>
    </location>
</feature>
<feature type="transmembrane region" description="Helical" evidence="6">
    <location>
        <begin position="364"/>
        <end position="384"/>
    </location>
</feature>
<evidence type="ECO:0000256" key="1">
    <source>
        <dbReference type="ARBA" id="ARBA00004651"/>
    </source>
</evidence>
<feature type="transmembrane region" description="Helical" evidence="6">
    <location>
        <begin position="168"/>
        <end position="193"/>
    </location>
</feature>
<gene>
    <name evidence="8" type="ORF">EKG83_00960</name>
</gene>
<dbReference type="GO" id="GO:0022857">
    <property type="term" value="F:transmembrane transporter activity"/>
    <property type="evidence" value="ECO:0007669"/>
    <property type="project" value="InterPro"/>
</dbReference>
<dbReference type="InterPro" id="IPR020846">
    <property type="entry name" value="MFS_dom"/>
</dbReference>
<feature type="transmembrane region" description="Helical" evidence="6">
    <location>
        <begin position="53"/>
        <end position="72"/>
    </location>
</feature>
<dbReference type="Proteomes" id="UP000325787">
    <property type="component" value="Chromosome"/>
</dbReference>
<feature type="transmembrane region" description="Helical" evidence="6">
    <location>
        <begin position="390"/>
        <end position="410"/>
    </location>
</feature>
<evidence type="ECO:0000256" key="2">
    <source>
        <dbReference type="ARBA" id="ARBA00022475"/>
    </source>
</evidence>
<keyword evidence="3 6" id="KW-0812">Transmembrane</keyword>
<name>A0A5Q0GQ54_SACSY</name>
<dbReference type="EMBL" id="CP034550">
    <property type="protein sequence ID" value="QFZ16217.1"/>
    <property type="molecule type" value="Genomic_DNA"/>
</dbReference>
<dbReference type="PANTHER" id="PTHR23513">
    <property type="entry name" value="INTEGRAL MEMBRANE EFFLUX PROTEIN-RELATED"/>
    <property type="match status" value="1"/>
</dbReference>
<dbReference type="RefSeq" id="WP_051766467.1">
    <property type="nucleotide sequence ID" value="NZ_CP034550.1"/>
</dbReference>
<evidence type="ECO:0000313" key="9">
    <source>
        <dbReference type="Proteomes" id="UP000325787"/>
    </source>
</evidence>
<dbReference type="Pfam" id="PF07690">
    <property type="entry name" value="MFS_1"/>
    <property type="match status" value="1"/>
</dbReference>
<dbReference type="InterPro" id="IPR011701">
    <property type="entry name" value="MFS"/>
</dbReference>
<protein>
    <submittedName>
        <fullName evidence="8">MFS transporter</fullName>
    </submittedName>
</protein>
<dbReference type="PROSITE" id="PS50850">
    <property type="entry name" value="MFS"/>
    <property type="match status" value="1"/>
</dbReference>
<dbReference type="GO" id="GO:0005886">
    <property type="term" value="C:plasma membrane"/>
    <property type="evidence" value="ECO:0007669"/>
    <property type="project" value="UniProtKB-SubCell"/>
</dbReference>
<evidence type="ECO:0000256" key="3">
    <source>
        <dbReference type="ARBA" id="ARBA00022692"/>
    </source>
</evidence>
<dbReference type="InterPro" id="IPR036259">
    <property type="entry name" value="MFS_trans_sf"/>
</dbReference>
<dbReference type="KEGG" id="ssyi:EKG83_00960"/>
<keyword evidence="4 6" id="KW-1133">Transmembrane helix</keyword>
<proteinExistence type="predicted"/>
<dbReference type="Gene3D" id="1.20.1250.20">
    <property type="entry name" value="MFS general substrate transporter like domains"/>
    <property type="match status" value="1"/>
</dbReference>
<comment type="subcellular location">
    <subcellularLocation>
        <location evidence="1">Cell membrane</location>
        <topology evidence="1">Multi-pass membrane protein</topology>
    </subcellularLocation>
</comment>
<feature type="domain" description="Major facilitator superfamily (MFS) profile" evidence="7">
    <location>
        <begin position="1"/>
        <end position="414"/>
    </location>
</feature>
<evidence type="ECO:0000256" key="6">
    <source>
        <dbReference type="SAM" id="Phobius"/>
    </source>
</evidence>